<dbReference type="AlphaFoldDB" id="A0A397WBZ8"/>
<dbReference type="EMBL" id="QKWP01000014">
    <property type="protein sequence ID" value="RIB30383.1"/>
    <property type="molecule type" value="Genomic_DNA"/>
</dbReference>
<evidence type="ECO:0000256" key="1">
    <source>
        <dbReference type="SAM" id="Phobius"/>
    </source>
</evidence>
<proteinExistence type="predicted"/>
<protein>
    <submittedName>
        <fullName evidence="2">Uncharacterized protein</fullName>
    </submittedName>
</protein>
<dbReference type="OrthoDB" id="2420613at2759"/>
<keyword evidence="1" id="KW-0812">Transmembrane</keyword>
<keyword evidence="1" id="KW-0472">Membrane</keyword>
<keyword evidence="1" id="KW-1133">Transmembrane helix</keyword>
<comment type="caution">
    <text evidence="2">The sequence shown here is derived from an EMBL/GenBank/DDBJ whole genome shotgun (WGS) entry which is preliminary data.</text>
</comment>
<reference evidence="2 3" key="1">
    <citation type="submission" date="2018-06" db="EMBL/GenBank/DDBJ databases">
        <title>Comparative genomics reveals the genomic features of Rhizophagus irregularis, R. cerebriforme, R. diaphanum and Gigaspora rosea, and their symbiotic lifestyle signature.</title>
        <authorList>
            <person name="Morin E."/>
            <person name="San Clemente H."/>
            <person name="Chen E.C.H."/>
            <person name="De La Providencia I."/>
            <person name="Hainaut M."/>
            <person name="Kuo A."/>
            <person name="Kohler A."/>
            <person name="Murat C."/>
            <person name="Tang N."/>
            <person name="Roy S."/>
            <person name="Loubradou J."/>
            <person name="Henrissat B."/>
            <person name="Grigoriev I.V."/>
            <person name="Corradi N."/>
            <person name="Roux C."/>
            <person name="Martin F.M."/>
        </authorList>
    </citation>
    <scope>NUCLEOTIDE SEQUENCE [LARGE SCALE GENOMIC DNA]</scope>
    <source>
        <strain evidence="2 3">DAOM 194757</strain>
    </source>
</reference>
<feature type="transmembrane region" description="Helical" evidence="1">
    <location>
        <begin position="87"/>
        <end position="104"/>
    </location>
</feature>
<evidence type="ECO:0000313" key="3">
    <source>
        <dbReference type="Proteomes" id="UP000266673"/>
    </source>
</evidence>
<keyword evidence="3" id="KW-1185">Reference proteome</keyword>
<dbReference type="Proteomes" id="UP000266673">
    <property type="component" value="Unassembled WGS sequence"/>
</dbReference>
<sequence length="105" mass="12189">MTVIIESLRKTLEALAIHDEDTIEDFFSNADDSVPESFRQIFGFAFSEEDINYAIEQLQNEKASFNGTNSEFTSNENERKYTMLPDVFLLLLKVRVFICLIYFIS</sequence>
<organism evidence="2 3">
    <name type="scientific">Gigaspora rosea</name>
    <dbReference type="NCBI Taxonomy" id="44941"/>
    <lineage>
        <taxon>Eukaryota</taxon>
        <taxon>Fungi</taxon>
        <taxon>Fungi incertae sedis</taxon>
        <taxon>Mucoromycota</taxon>
        <taxon>Glomeromycotina</taxon>
        <taxon>Glomeromycetes</taxon>
        <taxon>Diversisporales</taxon>
        <taxon>Gigasporaceae</taxon>
        <taxon>Gigaspora</taxon>
    </lineage>
</organism>
<accession>A0A397WBZ8</accession>
<name>A0A397WBZ8_9GLOM</name>
<evidence type="ECO:0000313" key="2">
    <source>
        <dbReference type="EMBL" id="RIB30383.1"/>
    </source>
</evidence>
<gene>
    <name evidence="2" type="ORF">C2G38_2026917</name>
</gene>